<evidence type="ECO:0000256" key="6">
    <source>
        <dbReference type="ARBA" id="ARBA00023136"/>
    </source>
</evidence>
<dbReference type="GO" id="GO:0071281">
    <property type="term" value="P:cellular response to iron ion"/>
    <property type="evidence" value="ECO:0007669"/>
    <property type="project" value="UniProtKB-ARBA"/>
</dbReference>
<evidence type="ECO:0000256" key="8">
    <source>
        <dbReference type="RuleBase" id="RU003943"/>
    </source>
</evidence>
<comment type="caution">
    <text evidence="10">The sequence shown here is derived from an EMBL/GenBank/DDBJ whole genome shotgun (WGS) entry which is preliminary data.</text>
</comment>
<dbReference type="Proteomes" id="UP000078358">
    <property type="component" value="Unassembled WGS sequence"/>
</dbReference>
<keyword evidence="5 9" id="KW-1133">Transmembrane helix</keyword>
<evidence type="ECO:0000256" key="4">
    <source>
        <dbReference type="ARBA" id="ARBA00022692"/>
    </source>
</evidence>
<reference evidence="10 11" key="1">
    <citation type="submission" date="2014-01" db="EMBL/GenBank/DDBJ databases">
        <authorList>
            <person name="Zuccon D."/>
        </authorList>
    </citation>
    <scope>NUCLEOTIDE SEQUENCE [LARGE SCALE GENOMIC DNA]</scope>
    <source>
        <strain evidence="10 11">Y31</strain>
    </source>
</reference>
<evidence type="ECO:0000256" key="1">
    <source>
        <dbReference type="ARBA" id="ARBA00004141"/>
    </source>
</evidence>
<dbReference type="GO" id="GO:0055085">
    <property type="term" value="P:transmembrane transport"/>
    <property type="evidence" value="ECO:0007669"/>
    <property type="project" value="InterPro"/>
</dbReference>
<feature type="transmembrane region" description="Helical" evidence="9">
    <location>
        <begin position="57"/>
        <end position="82"/>
    </location>
</feature>
<dbReference type="InterPro" id="IPR001626">
    <property type="entry name" value="ABC_TroCD"/>
</dbReference>
<dbReference type="InterPro" id="IPR037294">
    <property type="entry name" value="ABC_BtuC-like"/>
</dbReference>
<evidence type="ECO:0000256" key="7">
    <source>
        <dbReference type="ARBA" id="ARBA00055290"/>
    </source>
</evidence>
<feature type="transmembrane region" description="Helical" evidence="9">
    <location>
        <begin position="17"/>
        <end position="37"/>
    </location>
</feature>
<dbReference type="AlphaFoldDB" id="A0A179CYC9"/>
<dbReference type="SUPFAM" id="SSF81345">
    <property type="entry name" value="ABC transporter involved in vitamin B12 uptake, BtuC"/>
    <property type="match status" value="1"/>
</dbReference>
<accession>A0A179CYC9</accession>
<keyword evidence="3" id="KW-0410">Iron transport</keyword>
<feature type="transmembrane region" description="Helical" evidence="9">
    <location>
        <begin position="171"/>
        <end position="189"/>
    </location>
</feature>
<dbReference type="RefSeq" id="WP_064318886.1">
    <property type="nucleotide sequence ID" value="NZ_JACI01000002.1"/>
</dbReference>
<feature type="transmembrane region" description="Helical" evidence="9">
    <location>
        <begin position="195"/>
        <end position="214"/>
    </location>
</feature>
<comment type="function">
    <text evidence="7">Part of an ATP-driven transport system HI_0359/HI_0360/HI_0361/HI_0362 for iron.</text>
</comment>
<keyword evidence="3" id="KW-0406">Ion transport</keyword>
<feature type="transmembrane region" description="Helical" evidence="9">
    <location>
        <begin position="94"/>
        <end position="113"/>
    </location>
</feature>
<evidence type="ECO:0000256" key="3">
    <source>
        <dbReference type="ARBA" id="ARBA00022496"/>
    </source>
</evidence>
<dbReference type="PANTHER" id="PTHR30477">
    <property type="entry name" value="ABC-TRANSPORTER METAL-BINDING PROTEIN"/>
    <property type="match status" value="1"/>
</dbReference>
<evidence type="ECO:0000313" key="11">
    <source>
        <dbReference type="Proteomes" id="UP000078358"/>
    </source>
</evidence>
<keyword evidence="8" id="KW-0813">Transport</keyword>
<dbReference type="Pfam" id="PF00950">
    <property type="entry name" value="ABC-3"/>
    <property type="match status" value="1"/>
</dbReference>
<protein>
    <submittedName>
        <fullName evidence="10">Iron ABC transporter permease</fullName>
    </submittedName>
</protein>
<proteinExistence type="inferred from homology"/>
<dbReference type="CDD" id="cd06550">
    <property type="entry name" value="TM_ABC_iron-siderophores_like"/>
    <property type="match status" value="1"/>
</dbReference>
<dbReference type="GO" id="GO:0043190">
    <property type="term" value="C:ATP-binding cassette (ABC) transporter complex"/>
    <property type="evidence" value="ECO:0007669"/>
    <property type="project" value="InterPro"/>
</dbReference>
<dbReference type="EMBL" id="JACI01000002">
    <property type="protein sequence ID" value="OAQ14577.1"/>
    <property type="molecule type" value="Genomic_DNA"/>
</dbReference>
<dbReference type="Gene3D" id="1.10.3470.10">
    <property type="entry name" value="ABC transporter involved in vitamin B12 uptake, BtuC"/>
    <property type="match status" value="1"/>
</dbReference>
<feature type="transmembrane region" description="Helical" evidence="9">
    <location>
        <begin position="133"/>
        <end position="151"/>
    </location>
</feature>
<dbReference type="GO" id="GO:0006826">
    <property type="term" value="P:iron ion transport"/>
    <property type="evidence" value="ECO:0007669"/>
    <property type="project" value="UniProtKB-KW"/>
</dbReference>
<evidence type="ECO:0000313" key="10">
    <source>
        <dbReference type="EMBL" id="OAQ14577.1"/>
    </source>
</evidence>
<comment type="subcellular location">
    <subcellularLocation>
        <location evidence="8">Cell membrane</location>
        <topology evidence="8">Multi-pass membrane protein</topology>
    </subcellularLocation>
    <subcellularLocation>
        <location evidence="1">Membrane</location>
        <topology evidence="1">Multi-pass membrane protein</topology>
    </subcellularLocation>
</comment>
<feature type="transmembrane region" description="Helical" evidence="9">
    <location>
        <begin position="245"/>
        <end position="265"/>
    </location>
</feature>
<sequence length="277" mass="30218">MVEWLSEPFVFPFMQRALIIGILVSSVCAVLSCYLVLKGWALMGDAISHAVLPGIVIAHLLSLPLALGAFSAGIFSAVAIGYLKQHSRIKQDTVMGIVFSGMFAFGLVMFAKLDTNQHLLHILFGDILGIHDHDFWLSLGIATLVLLIILVKRRDFLLYCFDPSHARVAGLNSQLLHYGLLVLLTAMIVSAMQVVGVILVVAMLITPGMTGFVLNKRFDKMLLTAVCSAVLSAYLGILLSFHWNVATGAMIVVLQAICFVLALLYSRLKAILHENNP</sequence>
<dbReference type="PANTHER" id="PTHR30477:SF24">
    <property type="entry name" value="IRON TRANSPORT SYSTEM MEMBRANE PROTEIN HI_0359-RELATED"/>
    <property type="match status" value="1"/>
</dbReference>
<evidence type="ECO:0000256" key="9">
    <source>
        <dbReference type="SAM" id="Phobius"/>
    </source>
</evidence>
<keyword evidence="3" id="KW-0408">Iron</keyword>
<dbReference type="GO" id="GO:0010043">
    <property type="term" value="P:response to zinc ion"/>
    <property type="evidence" value="ECO:0007669"/>
    <property type="project" value="TreeGrafter"/>
</dbReference>
<dbReference type="FunFam" id="1.10.3470.10:FF:000003">
    <property type="entry name" value="Iron ABC transporter permease SitD"/>
    <property type="match status" value="1"/>
</dbReference>
<keyword evidence="4 8" id="KW-0812">Transmembrane</keyword>
<keyword evidence="6 9" id="KW-0472">Membrane</keyword>
<comment type="similarity">
    <text evidence="2 8">Belongs to the ABC-3 integral membrane protein family.</text>
</comment>
<feature type="transmembrane region" description="Helical" evidence="9">
    <location>
        <begin position="221"/>
        <end position="239"/>
    </location>
</feature>
<evidence type="ECO:0000256" key="5">
    <source>
        <dbReference type="ARBA" id="ARBA00022989"/>
    </source>
</evidence>
<name>A0A179CYC9_BIBTR</name>
<organism evidence="10 11">
    <name type="scientific">Bibersteinia trehalosi Y31</name>
    <dbReference type="NCBI Taxonomy" id="1261658"/>
    <lineage>
        <taxon>Bacteria</taxon>
        <taxon>Pseudomonadati</taxon>
        <taxon>Pseudomonadota</taxon>
        <taxon>Gammaproteobacteria</taxon>
        <taxon>Pasteurellales</taxon>
        <taxon>Pasteurellaceae</taxon>
        <taxon>Bibersteinia</taxon>
    </lineage>
</organism>
<gene>
    <name evidence="10" type="ORF">F480_09535</name>
</gene>
<evidence type="ECO:0000256" key="2">
    <source>
        <dbReference type="ARBA" id="ARBA00008034"/>
    </source>
</evidence>
<dbReference type="PATRIC" id="fig|1261658.3.peg.1905"/>